<name>A0A857LQN6_9ACTN</name>
<gene>
    <name evidence="1" type="ORF">GII30_16910</name>
</gene>
<dbReference type="SUPFAM" id="SSF54593">
    <property type="entry name" value="Glyoxalase/Bleomycin resistance protein/Dihydroxybiphenyl dioxygenase"/>
    <property type="match status" value="1"/>
</dbReference>
<sequence>MITAVHTLIYCDDPPAARAFFRDVLGFPAVDTGGGWLIFTTGPSELGVHPNAWEYNGQAGGTDQRFDVSLMCDNLTATMEELSAKGAEFDGEPVQQAWGLTVSLKVPGAGPITLFEPNYDPPALN</sequence>
<dbReference type="InterPro" id="IPR037523">
    <property type="entry name" value="VOC_core"/>
</dbReference>
<dbReference type="Gene3D" id="3.10.180.10">
    <property type="entry name" value="2,3-Dihydroxybiphenyl 1,2-Dioxygenase, domain 1"/>
    <property type="match status" value="1"/>
</dbReference>
<dbReference type="InterPro" id="IPR029068">
    <property type="entry name" value="Glyas_Bleomycin-R_OHBP_Dase"/>
</dbReference>
<dbReference type="PROSITE" id="PS51819">
    <property type="entry name" value="VOC"/>
    <property type="match status" value="1"/>
</dbReference>
<organism evidence="1">
    <name type="scientific">Gordonia amarae</name>
    <dbReference type="NCBI Taxonomy" id="36821"/>
    <lineage>
        <taxon>Bacteria</taxon>
        <taxon>Bacillati</taxon>
        <taxon>Actinomycetota</taxon>
        <taxon>Actinomycetes</taxon>
        <taxon>Mycobacteriales</taxon>
        <taxon>Gordoniaceae</taxon>
        <taxon>Gordonia</taxon>
    </lineage>
</organism>
<dbReference type="InterPro" id="IPR004360">
    <property type="entry name" value="Glyas_Fos-R_dOase_dom"/>
</dbReference>
<accession>A0A857LQN6</accession>
<protein>
    <submittedName>
        <fullName evidence="1">VOC family protein</fullName>
    </submittedName>
</protein>
<dbReference type="Pfam" id="PF00903">
    <property type="entry name" value="Glyoxalase"/>
    <property type="match status" value="1"/>
</dbReference>
<dbReference type="AlphaFoldDB" id="A0A857LQN6"/>
<proteinExistence type="predicted"/>
<evidence type="ECO:0000313" key="1">
    <source>
        <dbReference type="EMBL" id="QHN40599.1"/>
    </source>
</evidence>
<reference evidence="1" key="1">
    <citation type="journal article" date="2021" name="Nat. Microbiol.">
        <title>Cocultivation of an ultrasmall environmental parasitic bacterium with lytic ability against bacteria associated with wastewater foams.</title>
        <authorList>
            <person name="Batinovic S."/>
            <person name="Rose J.J.A."/>
            <person name="Ratcliffe J."/>
            <person name="Seviour R.J."/>
            <person name="Petrovski S."/>
        </authorList>
    </citation>
    <scope>NUCLEOTIDE SEQUENCE</scope>
    <source>
        <strain evidence="1">CON44</strain>
    </source>
</reference>
<dbReference type="RefSeq" id="WP_005190460.1">
    <property type="nucleotide sequence ID" value="NZ_CP045804.1"/>
</dbReference>
<dbReference type="EMBL" id="CP045810">
    <property type="protein sequence ID" value="QHN40599.1"/>
    <property type="molecule type" value="Genomic_DNA"/>
</dbReference>